<dbReference type="Gene3D" id="3.40.720.10">
    <property type="entry name" value="Alkaline Phosphatase, subunit A"/>
    <property type="match status" value="1"/>
</dbReference>
<proteinExistence type="predicted"/>
<dbReference type="GO" id="GO:0009395">
    <property type="term" value="P:phospholipid catabolic process"/>
    <property type="evidence" value="ECO:0007669"/>
    <property type="project" value="TreeGrafter"/>
</dbReference>
<dbReference type="RefSeq" id="WP_185748892.1">
    <property type="nucleotide sequence ID" value="NZ_VFPM01000001.1"/>
</dbReference>
<dbReference type="SUPFAM" id="SSF53649">
    <property type="entry name" value="Alkaline phosphatase-like"/>
    <property type="match status" value="1"/>
</dbReference>
<evidence type="ECO:0000313" key="3">
    <source>
        <dbReference type="EMBL" id="TQM64627.1"/>
    </source>
</evidence>
<dbReference type="AlphaFoldDB" id="A0A543I247"/>
<dbReference type="InterPro" id="IPR007312">
    <property type="entry name" value="Phosphoesterase"/>
</dbReference>
<keyword evidence="1" id="KW-0378">Hydrolase</keyword>
<name>A0A543I247_9MICO</name>
<dbReference type="Pfam" id="PF04185">
    <property type="entry name" value="Phosphoesterase"/>
    <property type="match status" value="1"/>
</dbReference>
<dbReference type="PANTHER" id="PTHR31956">
    <property type="entry name" value="NON-SPECIFIC PHOSPHOLIPASE C4-RELATED"/>
    <property type="match status" value="1"/>
</dbReference>
<dbReference type="PANTHER" id="PTHR31956:SF1">
    <property type="entry name" value="NON-SPECIFIC PHOSPHOLIPASE C1"/>
    <property type="match status" value="1"/>
</dbReference>
<reference evidence="3 4" key="1">
    <citation type="submission" date="2019-06" db="EMBL/GenBank/DDBJ databases">
        <title>Genome sequencing of plant associated microbes to promote plant fitness in Sorghum bicolor and Oryza sativa.</title>
        <authorList>
            <person name="Coleman-Derr D."/>
        </authorList>
    </citation>
    <scope>NUCLEOTIDE SEQUENCE [LARGE SCALE GENOMIC DNA]</scope>
    <source>
        <strain evidence="3 4">KV-663</strain>
    </source>
</reference>
<protein>
    <submittedName>
        <fullName evidence="3">Phosphoesterase family protein</fullName>
    </submittedName>
</protein>
<keyword evidence="4" id="KW-1185">Reference proteome</keyword>
<dbReference type="Proteomes" id="UP000316747">
    <property type="component" value="Unassembled WGS sequence"/>
</dbReference>
<evidence type="ECO:0000256" key="2">
    <source>
        <dbReference type="ARBA" id="ARBA00023026"/>
    </source>
</evidence>
<dbReference type="InterPro" id="IPR017850">
    <property type="entry name" value="Alkaline_phosphatase_core_sf"/>
</dbReference>
<evidence type="ECO:0000313" key="4">
    <source>
        <dbReference type="Proteomes" id="UP000316747"/>
    </source>
</evidence>
<comment type="caution">
    <text evidence="3">The sequence shown here is derived from an EMBL/GenBank/DDBJ whole genome shotgun (WGS) entry which is preliminary data.</text>
</comment>
<accession>A0A543I247</accession>
<organism evidence="3 4">
    <name type="scientific">Humibacillus xanthopallidus</name>
    <dbReference type="NCBI Taxonomy" id="412689"/>
    <lineage>
        <taxon>Bacteria</taxon>
        <taxon>Bacillati</taxon>
        <taxon>Actinomycetota</taxon>
        <taxon>Actinomycetes</taxon>
        <taxon>Micrococcales</taxon>
        <taxon>Intrasporangiaceae</taxon>
        <taxon>Humibacillus</taxon>
    </lineage>
</organism>
<sequence length="308" mass="33175">MAAQVDSDVVIPFYAWLAKQFVFCDHHFGAGSNSTPGHTLAVGGQMPTMRNPPFVGAHPVWDLPSIFTVAQAAGVSWAAFPDHSGYPAKLYRSLSTAPGHANVHPPSQFVPMAKAGTLPQVCYVWSPGGYDEHPPFVSDPSYVTRGHDLVWQRVQAVIDGGGWDDTTFVLTWDDWGGYADSVPTPAIETLPDALHPSGYAAIGGSRIPLVMFGGRVPQRIDTQWHSHASIPKTIIDLLGLPPMKVSRVDDAPSLAHLVDPAVSRPLPPAPGTVITQPKCSLDRRLARPVVTRGQRRPARPRCGAGRRA</sequence>
<keyword evidence="2" id="KW-0843">Virulence</keyword>
<evidence type="ECO:0000256" key="1">
    <source>
        <dbReference type="ARBA" id="ARBA00022801"/>
    </source>
</evidence>
<dbReference type="GO" id="GO:0042578">
    <property type="term" value="F:phosphoric ester hydrolase activity"/>
    <property type="evidence" value="ECO:0007669"/>
    <property type="project" value="UniProtKB-ARBA"/>
</dbReference>
<dbReference type="EMBL" id="VFPM01000001">
    <property type="protein sequence ID" value="TQM64627.1"/>
    <property type="molecule type" value="Genomic_DNA"/>
</dbReference>
<gene>
    <name evidence="3" type="ORF">FBY41_0999</name>
</gene>